<sequence>MINKILSSTLPHTLSVTNSLSLWASQGMEHRANTLYSVLAGTYHLNGKGLSVHEQQHLCVPPVLFTHCIVCLLSLPLLSVLLYCMACY</sequence>
<dbReference type="Proteomes" id="UP000694892">
    <property type="component" value="Chromosome 4L"/>
</dbReference>
<organism evidence="2 3">
    <name type="scientific">Xenopus laevis</name>
    <name type="common">African clawed frog</name>
    <dbReference type="NCBI Taxonomy" id="8355"/>
    <lineage>
        <taxon>Eukaryota</taxon>
        <taxon>Metazoa</taxon>
        <taxon>Chordata</taxon>
        <taxon>Craniata</taxon>
        <taxon>Vertebrata</taxon>
        <taxon>Euteleostomi</taxon>
        <taxon>Amphibia</taxon>
        <taxon>Batrachia</taxon>
        <taxon>Anura</taxon>
        <taxon>Pipoidea</taxon>
        <taxon>Pipidae</taxon>
        <taxon>Xenopodinae</taxon>
        <taxon>Xenopus</taxon>
        <taxon>Xenopus</taxon>
    </lineage>
</organism>
<dbReference type="AlphaFoldDB" id="A0A974D5F2"/>
<reference evidence="3" key="1">
    <citation type="journal article" date="2016" name="Nature">
        <title>Genome evolution in the allotetraploid frog Xenopus laevis.</title>
        <authorList>
            <person name="Session A.M."/>
            <person name="Uno Y."/>
            <person name="Kwon T."/>
            <person name="Chapman J.A."/>
            <person name="Toyoda A."/>
            <person name="Takahashi S."/>
            <person name="Fukui A."/>
            <person name="Hikosaka A."/>
            <person name="Suzuki A."/>
            <person name="Kondo M."/>
            <person name="van Heeringen S.J."/>
            <person name="Quigley I."/>
            <person name="Heinz S."/>
            <person name="Ogino H."/>
            <person name="Ochi H."/>
            <person name="Hellsten U."/>
            <person name="Lyons J.B."/>
            <person name="Simakov O."/>
            <person name="Putnam N."/>
            <person name="Stites J."/>
            <person name="Kuroki Y."/>
            <person name="Tanaka T."/>
            <person name="Michiue T."/>
            <person name="Watanabe M."/>
            <person name="Bogdanovic O."/>
            <person name="Lister R."/>
            <person name="Georgiou G."/>
            <person name="Paranjpe S.S."/>
            <person name="van Kruijsbergen I."/>
            <person name="Shu S."/>
            <person name="Carlson J."/>
            <person name="Kinoshita T."/>
            <person name="Ohta Y."/>
            <person name="Mawaribuchi S."/>
            <person name="Jenkins J."/>
            <person name="Grimwood J."/>
            <person name="Schmutz J."/>
            <person name="Mitros T."/>
            <person name="Mozaffari S.V."/>
            <person name="Suzuki Y."/>
            <person name="Haramoto Y."/>
            <person name="Yamamoto T.S."/>
            <person name="Takagi C."/>
            <person name="Heald R."/>
            <person name="Miller K."/>
            <person name="Haudenschild C."/>
            <person name="Kitzman J."/>
            <person name="Nakayama T."/>
            <person name="Izutsu Y."/>
            <person name="Robert J."/>
            <person name="Fortriede J."/>
            <person name="Burns K."/>
            <person name="Lotay V."/>
            <person name="Karimi K."/>
            <person name="Yasuoka Y."/>
            <person name="Dichmann D.S."/>
            <person name="Flajnik M.F."/>
            <person name="Houston D.W."/>
            <person name="Shendure J."/>
            <person name="DuPasquier L."/>
            <person name="Vize P.D."/>
            <person name="Zorn A.M."/>
            <person name="Ito M."/>
            <person name="Marcotte E.M."/>
            <person name="Wallingford J.B."/>
            <person name="Ito Y."/>
            <person name="Asashima M."/>
            <person name="Ueno N."/>
            <person name="Matsuda Y."/>
            <person name="Veenstra G.J."/>
            <person name="Fujiyama A."/>
            <person name="Harland R.M."/>
            <person name="Taira M."/>
            <person name="Rokhsar D.S."/>
        </authorList>
    </citation>
    <scope>NUCLEOTIDE SEQUENCE [LARGE SCALE GENOMIC DNA]</scope>
    <source>
        <strain evidence="3">J</strain>
    </source>
</reference>
<evidence type="ECO:0000313" key="3">
    <source>
        <dbReference type="Proteomes" id="UP000694892"/>
    </source>
</evidence>
<evidence type="ECO:0000313" key="2">
    <source>
        <dbReference type="EMBL" id="OCT85814.1"/>
    </source>
</evidence>
<name>A0A974D5F2_XENLA</name>
<keyword evidence="1" id="KW-0812">Transmembrane</keyword>
<protein>
    <submittedName>
        <fullName evidence="2">Uncharacterized protein</fullName>
    </submittedName>
</protein>
<feature type="transmembrane region" description="Helical" evidence="1">
    <location>
        <begin position="64"/>
        <end position="86"/>
    </location>
</feature>
<proteinExistence type="predicted"/>
<accession>A0A974D5F2</accession>
<evidence type="ECO:0000256" key="1">
    <source>
        <dbReference type="SAM" id="Phobius"/>
    </source>
</evidence>
<dbReference type="EMBL" id="CM004472">
    <property type="protein sequence ID" value="OCT85814.1"/>
    <property type="molecule type" value="Genomic_DNA"/>
</dbReference>
<gene>
    <name evidence="2" type="ORF">XELAEV_18023983mg</name>
</gene>
<keyword evidence="1" id="KW-1133">Transmembrane helix</keyword>
<keyword evidence="1" id="KW-0472">Membrane</keyword>